<evidence type="ECO:0000313" key="12">
    <source>
        <dbReference type="EMBL" id="OBK30492.1"/>
    </source>
</evidence>
<evidence type="ECO:0000313" key="13">
    <source>
        <dbReference type="Proteomes" id="UP000093928"/>
    </source>
</evidence>
<dbReference type="OrthoDB" id="9811884at2"/>
<dbReference type="SUPFAM" id="SSF53448">
    <property type="entry name" value="Nucleotide-diphospho-sugar transferases"/>
    <property type="match status" value="1"/>
</dbReference>
<comment type="similarity">
    <text evidence="1">Belongs to the glycosyltransferase 2 family.</text>
</comment>
<evidence type="ECO:0000256" key="4">
    <source>
        <dbReference type="ARBA" id="ARBA00022679"/>
    </source>
</evidence>
<evidence type="ECO:0000256" key="6">
    <source>
        <dbReference type="ARBA" id="ARBA00022985"/>
    </source>
</evidence>
<keyword evidence="6" id="KW-0448">Lipopolysaccharide biosynthesis</keyword>
<evidence type="ECO:0000256" key="9">
    <source>
        <dbReference type="SAM" id="Phobius"/>
    </source>
</evidence>
<dbReference type="PANTHER" id="PTHR48090:SF3">
    <property type="entry name" value="UNDECAPRENYL-PHOSPHATE 4-DEOXY-4-FORMAMIDO-L-ARABINOSE TRANSFERASE"/>
    <property type="match status" value="1"/>
</dbReference>
<evidence type="ECO:0000256" key="8">
    <source>
        <dbReference type="ARBA" id="ARBA00023136"/>
    </source>
</evidence>
<proteinExistence type="inferred from homology"/>
<dbReference type="InterPro" id="IPR001509">
    <property type="entry name" value="Epimerase_deHydtase"/>
</dbReference>
<evidence type="ECO:0000256" key="7">
    <source>
        <dbReference type="ARBA" id="ARBA00022989"/>
    </source>
</evidence>
<feature type="domain" description="NAD-dependent epimerase/dehydratase" evidence="11">
    <location>
        <begin position="15"/>
        <end position="245"/>
    </location>
</feature>
<dbReference type="GO" id="GO:0009103">
    <property type="term" value="P:lipopolysaccharide biosynthetic process"/>
    <property type="evidence" value="ECO:0007669"/>
    <property type="project" value="UniProtKB-KW"/>
</dbReference>
<dbReference type="RefSeq" id="WP_065142673.1">
    <property type="nucleotide sequence ID" value="NZ_LZLS01000027.1"/>
</dbReference>
<evidence type="ECO:0000256" key="5">
    <source>
        <dbReference type="ARBA" id="ARBA00022692"/>
    </source>
</evidence>
<dbReference type="Gene3D" id="3.40.50.720">
    <property type="entry name" value="NAD(P)-binding Rossmann-like Domain"/>
    <property type="match status" value="1"/>
</dbReference>
<keyword evidence="8 9" id="KW-0472">Membrane</keyword>
<accession>A0A1A3PD20</accession>
<organism evidence="12 13">
    <name type="scientific">Mycobacterium asiaticum</name>
    <dbReference type="NCBI Taxonomy" id="1790"/>
    <lineage>
        <taxon>Bacteria</taxon>
        <taxon>Bacillati</taxon>
        <taxon>Actinomycetota</taxon>
        <taxon>Actinomycetes</taxon>
        <taxon>Mycobacteriales</taxon>
        <taxon>Mycobacteriaceae</taxon>
        <taxon>Mycobacterium</taxon>
    </lineage>
</organism>
<dbReference type="PANTHER" id="PTHR48090">
    <property type="entry name" value="UNDECAPRENYL-PHOSPHATE 4-DEOXY-4-FORMAMIDO-L-ARABINOSE TRANSFERASE-RELATED"/>
    <property type="match status" value="1"/>
</dbReference>
<sequence length="664" mass="74444">MDLLESNIRALKGPILVTGASGFVGANLFRKLYEVRDDVYAVIHGEKGWRLRDVPDEQTIEVDLNDYVLTRHLVDSSSPQTVFHCAAYGAYSFEEDATLIYQTNFQSAVNLVDHLASRPFTAFVSAGSSSEYGTNCSAPAEDSLCEPNSPYAVSKVAIANYLHYMGKQRGFPAVNLRLYSVYGPLEDTSRLLPTLLREALRGALPPLVDPRTSRDFVYIDDVCEAFVSAAVRMHPGLHGENLNIGTGIKTTIGELVDVTCETFHLDAEPQFDTMAGRAWDMADWYSDPSKAQREIGWSAQTALKDGLESMSRWVATLTDQQMARATKKGAGGRRRSLSAVIACYKDAEAIPVMYKRLSETFARLDVDYEVIFVNDGSPDDSAEVIREISRKDPHVIGITHSRNFGSQMAFRSGMELATMDGVILLDGDLQDPPELIPEFYSSWEQGYDVVYGRRIKRAMPWHRGLEYKLFYRLFARYSYVNIPLDAGDFSLMDRRVVRWLLNCPERDLFMRGLRAYVGFRQTGVDYIRPERMFGRSTNSFMKNVDWAKKAIFSFSNAPLTMLTNTGIISLGVSLLAALVVFLLRVFVPAIAPRGITTVLLVMLIFGSMNLFAIGLVGEYVSKIMTEVKERPRLIRSSLIRNGEQTELLPDGKAMQQLTAREKPR</sequence>
<dbReference type="GO" id="GO:0005886">
    <property type="term" value="C:plasma membrane"/>
    <property type="evidence" value="ECO:0007669"/>
    <property type="project" value="TreeGrafter"/>
</dbReference>
<dbReference type="CDD" id="cd04187">
    <property type="entry name" value="DPM1_like_bac"/>
    <property type="match status" value="1"/>
</dbReference>
<protein>
    <submittedName>
        <fullName evidence="12">Epimerase</fullName>
    </submittedName>
</protein>
<dbReference type="InterPro" id="IPR036291">
    <property type="entry name" value="NAD(P)-bd_dom_sf"/>
</dbReference>
<dbReference type="AlphaFoldDB" id="A0A1A3PD20"/>
<dbReference type="Gene3D" id="3.90.550.10">
    <property type="entry name" value="Spore Coat Polysaccharide Biosynthesis Protein SpsA, Chain A"/>
    <property type="match status" value="1"/>
</dbReference>
<feature type="transmembrane region" description="Helical" evidence="9">
    <location>
        <begin position="566"/>
        <end position="587"/>
    </location>
</feature>
<reference evidence="12 13" key="1">
    <citation type="submission" date="2016-06" db="EMBL/GenBank/DDBJ databases">
        <authorList>
            <person name="Kjaerup R.B."/>
            <person name="Dalgaard T.S."/>
            <person name="Juul-Madsen H.R."/>
        </authorList>
    </citation>
    <scope>NUCLEOTIDE SEQUENCE [LARGE SCALE GENOMIC DNA]</scope>
    <source>
        <strain evidence="12 13">1165133.8</strain>
    </source>
</reference>
<evidence type="ECO:0000259" key="10">
    <source>
        <dbReference type="Pfam" id="PF00535"/>
    </source>
</evidence>
<dbReference type="EMBL" id="LZLS01000027">
    <property type="protein sequence ID" value="OBK30492.1"/>
    <property type="molecule type" value="Genomic_DNA"/>
</dbReference>
<gene>
    <name evidence="12" type="ORF">A5634_16085</name>
</gene>
<keyword evidence="2" id="KW-1003">Cell membrane</keyword>
<feature type="domain" description="Glycosyltransferase 2-like" evidence="10">
    <location>
        <begin position="338"/>
        <end position="497"/>
    </location>
</feature>
<evidence type="ECO:0000259" key="11">
    <source>
        <dbReference type="Pfam" id="PF01370"/>
    </source>
</evidence>
<dbReference type="InterPro" id="IPR029044">
    <property type="entry name" value="Nucleotide-diphossugar_trans"/>
</dbReference>
<dbReference type="Pfam" id="PF00535">
    <property type="entry name" value="Glycos_transf_2"/>
    <property type="match status" value="1"/>
</dbReference>
<keyword evidence="5 9" id="KW-0812">Transmembrane</keyword>
<evidence type="ECO:0000256" key="2">
    <source>
        <dbReference type="ARBA" id="ARBA00022475"/>
    </source>
</evidence>
<name>A0A1A3PD20_MYCAS</name>
<dbReference type="SUPFAM" id="SSF51735">
    <property type="entry name" value="NAD(P)-binding Rossmann-fold domains"/>
    <property type="match status" value="1"/>
</dbReference>
<comment type="caution">
    <text evidence="12">The sequence shown here is derived from an EMBL/GenBank/DDBJ whole genome shotgun (WGS) entry which is preliminary data.</text>
</comment>
<dbReference type="GO" id="GO:0016757">
    <property type="term" value="F:glycosyltransferase activity"/>
    <property type="evidence" value="ECO:0007669"/>
    <property type="project" value="UniProtKB-KW"/>
</dbReference>
<dbReference type="Proteomes" id="UP000093928">
    <property type="component" value="Unassembled WGS sequence"/>
</dbReference>
<dbReference type="InterPro" id="IPR001173">
    <property type="entry name" value="Glyco_trans_2-like"/>
</dbReference>
<evidence type="ECO:0000256" key="3">
    <source>
        <dbReference type="ARBA" id="ARBA00022676"/>
    </source>
</evidence>
<keyword evidence="4" id="KW-0808">Transferase</keyword>
<feature type="transmembrane region" description="Helical" evidence="9">
    <location>
        <begin position="599"/>
        <end position="620"/>
    </location>
</feature>
<keyword evidence="3" id="KW-0328">Glycosyltransferase</keyword>
<keyword evidence="7 9" id="KW-1133">Transmembrane helix</keyword>
<dbReference type="InterPro" id="IPR050256">
    <property type="entry name" value="Glycosyltransferase_2"/>
</dbReference>
<dbReference type="Pfam" id="PF01370">
    <property type="entry name" value="Epimerase"/>
    <property type="match status" value="1"/>
</dbReference>
<evidence type="ECO:0000256" key="1">
    <source>
        <dbReference type="ARBA" id="ARBA00006739"/>
    </source>
</evidence>